<comment type="similarity">
    <text evidence="2 10">Belongs to the acyl-CoA dehydrogenase family.</text>
</comment>
<feature type="domain" description="Acyl-CoA dehydrogenase/oxidase N-terminal" evidence="13">
    <location>
        <begin position="79"/>
        <end position="155"/>
    </location>
</feature>
<evidence type="ECO:0000256" key="7">
    <source>
        <dbReference type="ARBA" id="ARBA00058683"/>
    </source>
</evidence>
<gene>
    <name evidence="15" type="primary">mmgC_3</name>
    <name evidence="15" type="ORF">ROTO_23050</name>
</gene>
<comment type="catalytic activity">
    <reaction evidence="6">
        <text>3-(methylsulfanyl)propanoyl-CoA + oxidized [electron-transfer flavoprotein] + H(+) = 3-(methylsulfanyl)acryloyl-CoA + reduced [electron-transfer flavoprotein]</text>
        <dbReference type="Rhea" id="RHEA:52612"/>
        <dbReference type="Rhea" id="RHEA-COMP:10685"/>
        <dbReference type="Rhea" id="RHEA-COMP:10686"/>
        <dbReference type="ChEBI" id="CHEBI:15378"/>
        <dbReference type="ChEBI" id="CHEBI:57692"/>
        <dbReference type="ChEBI" id="CHEBI:58307"/>
        <dbReference type="ChEBI" id="CHEBI:82815"/>
        <dbReference type="ChEBI" id="CHEBI:84994"/>
        <dbReference type="EC" id="1.3.99.41"/>
    </reaction>
    <physiologicalReaction direction="left-to-right" evidence="6">
        <dbReference type="Rhea" id="RHEA:52613"/>
    </physiologicalReaction>
</comment>
<dbReference type="EMBL" id="LGVV01000031">
    <property type="protein sequence ID" value="KNX41095.1"/>
    <property type="molecule type" value="Genomic_DNA"/>
</dbReference>
<accession>A0A0L6CTU6</accession>
<dbReference type="RefSeq" id="WP_050663188.1">
    <property type="nucleotide sequence ID" value="NZ_CP118494.1"/>
</dbReference>
<dbReference type="EC" id="1.3.99.41" evidence="8"/>
<dbReference type="AlphaFoldDB" id="A0A0L6CTU6"/>
<keyword evidence="5 10" id="KW-0560">Oxidoreductase</keyword>
<dbReference type="FunFam" id="2.40.110.10:FF:000031">
    <property type="entry name" value="Acyl-CoA dehydrogenase, putative"/>
    <property type="match status" value="1"/>
</dbReference>
<dbReference type="Pfam" id="PF00441">
    <property type="entry name" value="Acyl-CoA_dh_1"/>
    <property type="match status" value="1"/>
</dbReference>
<dbReference type="InterPro" id="IPR006091">
    <property type="entry name" value="Acyl-CoA_Oxase/DH_mid-dom"/>
</dbReference>
<dbReference type="SUPFAM" id="SSF47203">
    <property type="entry name" value="Acyl-CoA dehydrogenase C-terminal domain-like"/>
    <property type="match status" value="1"/>
</dbReference>
<dbReference type="Gene3D" id="1.20.140.10">
    <property type="entry name" value="Butyryl-CoA Dehydrogenase, subunit A, domain 3"/>
    <property type="match status" value="1"/>
</dbReference>
<dbReference type="PANTHER" id="PTHR42803">
    <property type="entry name" value="ACYL-COA DEHYDROGENASE"/>
    <property type="match status" value="1"/>
</dbReference>
<sequence>MPSYTAPTRDMQFILHDVLNVSEQDTPGYSELDREFTSAVLEEAGKISSEVLSPLNPVGDSEGCVLENGVVRTPKGFKAAFDQVREGGWTALDLPEEYGGQNMPYVLGTAVGEMFSGANQAFTMYQGLTHGAASAILVHGSDQQKETYLPKMFSCEWTGTMNLTEPHCGTDLGLMRTKAEPQEDGSYLLTGQKIFISSGEHDMADNIVHLVLAKIPGGPDGIKGVSLFIVPKFIVKDDGSLGDRNGVTCGKIEEKMGIHGNSTCVMNYDGATGWLLGEEHKGMRAMFTMMNEARIGVGMQGLAQAEVAYQNALAYAKDRLQGRAVTGTENPNGPADPLIVHPDIRRSLMDQKSFIEGARAFMLWGAELIDRSHRGEDADAEGLISLMTPVIKGFLTDEGYDMTVLAQQVYGGHGYIEEWGMSQFTRDARIAMIYEGANGVQALDLVGRKLAQDSGKHVMAFFEMIKTFLKENEGDEALKKDFLDPLKAASKDLQASAMFFMQNGMKNPNAALAGSYDFMHLFGHVCLGLMWARMAKASHAALEAGTTDEAFYKTKLATGRFYMKRRLPATALHLARIESGAEPVMELDAEAF</sequence>
<organism evidence="15 16">
    <name type="scientific">Roseovarius tolerans</name>
    <dbReference type="NCBI Taxonomy" id="74031"/>
    <lineage>
        <taxon>Bacteria</taxon>
        <taxon>Pseudomonadati</taxon>
        <taxon>Pseudomonadota</taxon>
        <taxon>Alphaproteobacteria</taxon>
        <taxon>Rhodobacterales</taxon>
        <taxon>Roseobacteraceae</taxon>
        <taxon>Roseovarius</taxon>
    </lineage>
</organism>
<keyword evidence="16" id="KW-1185">Reference proteome</keyword>
<evidence type="ECO:0000256" key="9">
    <source>
        <dbReference type="ARBA" id="ARBA00069043"/>
    </source>
</evidence>
<dbReference type="Pfam" id="PF12806">
    <property type="entry name" value="Acyl-CoA_dh_C"/>
    <property type="match status" value="1"/>
</dbReference>
<evidence type="ECO:0000256" key="3">
    <source>
        <dbReference type="ARBA" id="ARBA00022630"/>
    </source>
</evidence>
<dbReference type="InterPro" id="IPR036250">
    <property type="entry name" value="AcylCo_DH-like_C"/>
</dbReference>
<evidence type="ECO:0000256" key="4">
    <source>
        <dbReference type="ARBA" id="ARBA00022827"/>
    </source>
</evidence>
<evidence type="ECO:0000313" key="16">
    <source>
        <dbReference type="Proteomes" id="UP000037046"/>
    </source>
</evidence>
<comment type="function">
    <text evidence="7">Involved in the assimilation of dimethylsulphoniopropionate (DMSP), an important compound in the fixation of carbon in marine phytoplankton, by mediating the conversion of 3-(methylthio)propanoyl-CoA (MMPA-CoA) to 3-(methylthio)acryloyl-CoA (MTA-CoA).</text>
</comment>
<protein>
    <recommendedName>
        <fullName evidence="9">3-methylmercaptopropionyl-CoA dehydrogenase</fullName>
        <ecNumber evidence="8">1.3.99.41</ecNumber>
    </recommendedName>
</protein>
<evidence type="ECO:0000256" key="1">
    <source>
        <dbReference type="ARBA" id="ARBA00001974"/>
    </source>
</evidence>
<feature type="domain" description="Acetyl-CoA dehydrogenase-like C-terminal" evidence="14">
    <location>
        <begin position="461"/>
        <end position="588"/>
    </location>
</feature>
<comment type="cofactor">
    <cofactor evidence="1 10">
        <name>FAD</name>
        <dbReference type="ChEBI" id="CHEBI:57692"/>
    </cofactor>
</comment>
<evidence type="ECO:0000259" key="12">
    <source>
        <dbReference type="Pfam" id="PF02770"/>
    </source>
</evidence>
<dbReference type="Proteomes" id="UP000037046">
    <property type="component" value="Unassembled WGS sequence"/>
</dbReference>
<name>A0A0L6CTU6_9RHOB</name>
<dbReference type="InterPro" id="IPR037069">
    <property type="entry name" value="AcylCoA_DH/ox_N_sf"/>
</dbReference>
<proteinExistence type="inferred from homology"/>
<keyword evidence="4 10" id="KW-0274">FAD</keyword>
<feature type="domain" description="Acyl-CoA dehydrogenase/oxidase C-terminal" evidence="11">
    <location>
        <begin position="281"/>
        <end position="444"/>
    </location>
</feature>
<dbReference type="InterPro" id="IPR009100">
    <property type="entry name" value="AcylCoA_DH/oxidase_NM_dom_sf"/>
</dbReference>
<evidence type="ECO:0000256" key="5">
    <source>
        <dbReference type="ARBA" id="ARBA00023002"/>
    </source>
</evidence>
<dbReference type="OrthoDB" id="9807883at2"/>
<dbReference type="GO" id="GO:0016627">
    <property type="term" value="F:oxidoreductase activity, acting on the CH-CH group of donors"/>
    <property type="evidence" value="ECO:0007669"/>
    <property type="project" value="InterPro"/>
</dbReference>
<dbReference type="InterPro" id="IPR013786">
    <property type="entry name" value="AcylCoA_DH/ox_N"/>
</dbReference>
<evidence type="ECO:0000313" key="15">
    <source>
        <dbReference type="EMBL" id="KNX41095.1"/>
    </source>
</evidence>
<dbReference type="Pfam" id="PF02771">
    <property type="entry name" value="Acyl-CoA_dh_N"/>
    <property type="match status" value="1"/>
</dbReference>
<evidence type="ECO:0000259" key="11">
    <source>
        <dbReference type="Pfam" id="PF00441"/>
    </source>
</evidence>
<evidence type="ECO:0000256" key="10">
    <source>
        <dbReference type="RuleBase" id="RU362125"/>
    </source>
</evidence>
<dbReference type="Pfam" id="PF02770">
    <property type="entry name" value="Acyl-CoA_dh_M"/>
    <property type="match status" value="1"/>
</dbReference>
<dbReference type="PATRIC" id="fig|74031.6.peg.2355"/>
<dbReference type="InterPro" id="IPR046373">
    <property type="entry name" value="Acyl-CoA_Oxase/DH_mid-dom_sf"/>
</dbReference>
<comment type="caution">
    <text evidence="15">The sequence shown here is derived from an EMBL/GenBank/DDBJ whole genome shotgun (WGS) entry which is preliminary data.</text>
</comment>
<evidence type="ECO:0000256" key="2">
    <source>
        <dbReference type="ARBA" id="ARBA00009347"/>
    </source>
</evidence>
<evidence type="ECO:0000259" key="14">
    <source>
        <dbReference type="Pfam" id="PF12806"/>
    </source>
</evidence>
<dbReference type="InterPro" id="IPR009075">
    <property type="entry name" value="AcylCo_DH/oxidase_C"/>
</dbReference>
<dbReference type="STRING" id="74031.SAMN04488077_10543"/>
<dbReference type="InterPro" id="IPR052166">
    <property type="entry name" value="Diverse_Acyl-CoA_DH"/>
</dbReference>
<dbReference type="SUPFAM" id="SSF56645">
    <property type="entry name" value="Acyl-CoA dehydrogenase NM domain-like"/>
    <property type="match status" value="1"/>
</dbReference>
<keyword evidence="3 10" id="KW-0285">Flavoprotein</keyword>
<dbReference type="Gene3D" id="1.10.540.10">
    <property type="entry name" value="Acyl-CoA dehydrogenase/oxidase, N-terminal domain"/>
    <property type="match status" value="1"/>
</dbReference>
<dbReference type="GO" id="GO:0050660">
    <property type="term" value="F:flavin adenine dinucleotide binding"/>
    <property type="evidence" value="ECO:0007669"/>
    <property type="project" value="InterPro"/>
</dbReference>
<dbReference type="InterPro" id="IPR025878">
    <property type="entry name" value="Acyl-CoA_dh-like_C_dom"/>
</dbReference>
<reference evidence="16" key="1">
    <citation type="submission" date="2015-07" db="EMBL/GenBank/DDBJ databases">
        <title>Draft Genome Sequence of Roseovarius tolerans EL-164, a producer of N-Acylated Alanine Methyl Esters (NAMEs).</title>
        <authorList>
            <person name="Voget S."/>
            <person name="Bruns H."/>
            <person name="Wagner-Doebler I."/>
            <person name="Schulz S."/>
            <person name="Daniel R."/>
        </authorList>
    </citation>
    <scope>NUCLEOTIDE SEQUENCE [LARGE SCALE GENOMIC DNA]</scope>
    <source>
        <strain evidence="16">EL-164</strain>
    </source>
</reference>
<dbReference type="PANTHER" id="PTHR42803:SF1">
    <property type="entry name" value="BROAD-SPECIFICITY LINEAR ACYL-COA DEHYDROGENASE FADE5"/>
    <property type="match status" value="1"/>
</dbReference>
<dbReference type="Gene3D" id="2.40.110.10">
    <property type="entry name" value="Butyryl-CoA Dehydrogenase, subunit A, domain 2"/>
    <property type="match status" value="1"/>
</dbReference>
<feature type="domain" description="Acyl-CoA oxidase/dehydrogenase middle" evidence="12">
    <location>
        <begin position="161"/>
        <end position="269"/>
    </location>
</feature>
<evidence type="ECO:0000259" key="13">
    <source>
        <dbReference type="Pfam" id="PF02771"/>
    </source>
</evidence>
<evidence type="ECO:0000256" key="6">
    <source>
        <dbReference type="ARBA" id="ARBA00051388"/>
    </source>
</evidence>
<evidence type="ECO:0000256" key="8">
    <source>
        <dbReference type="ARBA" id="ARBA00066694"/>
    </source>
</evidence>